<proteinExistence type="predicted"/>
<comment type="caution">
    <text evidence="2">The sequence shown here is derived from an EMBL/GenBank/DDBJ whole genome shotgun (WGS) entry which is preliminary data.</text>
</comment>
<evidence type="ECO:0000259" key="1">
    <source>
        <dbReference type="Pfam" id="PF24476"/>
    </source>
</evidence>
<sequence>MAELALGVVGVVPIVGFVLQSYKAISKTFRDFRHCSTVVKRTRIILTYQERIFKNECQLLLQRAHRGDDAVDEMLDDPDHPEWMNVDLDRNITVWLGSNREAYLCTVEACSEALEGLREQCKEFEAVYAQQKTGERLKDTVRRLRKVQEGFKIAINEAEYCRVIANLKESTEALILLRTQILDLEKGGTAIRVKSRPPPPNEWASVQKTRRASQALHEALSEAWNCGQAVHERHFVKLFTESELICNEIQLSLAFASQDNAHETGFSTLVELVVRSQALEHPKLPSIRLPTGKDVLRSSNRVIEVDTDLPRTDPQSHISYDLRSTKDFCWELTQRAQPLPQKAATVCIGHLDITTDPGYRYSFFPRLHDIACCNQAVSLSQMLNSSTWDSVSIVTKLKLARALVLAILRFHSTPWLNDVWRLQDLSIFSRSQDDLSETLGTLHVGVGLAQKDTRRQVADSTDEIQVAANHQTAGADYDQLLYGVDNLSLHSLGVALLQIDRWQSLEIETPDDIVGVRRMSRCRFSLGPQYGEITRKCLRCDFGHGYDLTKPELQEAVYNNTIGVLEEMIGVLDFGEENEESF</sequence>
<reference evidence="2 3" key="1">
    <citation type="submission" date="2016-09" db="EMBL/GenBank/DDBJ databases">
        <authorList>
            <person name="Capua I."/>
            <person name="De Benedictis P."/>
            <person name="Joannis T."/>
            <person name="Lombin L.H."/>
            <person name="Cattoli G."/>
        </authorList>
    </citation>
    <scope>NUCLEOTIDE SEQUENCE [LARGE SCALE GENOMIC DNA]</scope>
    <source>
        <strain evidence="2 3">IMI 309357</strain>
    </source>
</reference>
<keyword evidence="3" id="KW-1185">Reference proteome</keyword>
<dbReference type="PANTHER" id="PTHR35186:SF4">
    <property type="entry name" value="PRION-INHIBITION AND PROPAGATION HELO DOMAIN-CONTAINING PROTEIN"/>
    <property type="match status" value="1"/>
</dbReference>
<dbReference type="Pfam" id="PF24476">
    <property type="entry name" value="DUF7580"/>
    <property type="match status" value="1"/>
</dbReference>
<name>A0A1G4BJH8_9PEZI</name>
<accession>A0A1G4BJH8</accession>
<organism evidence="2 3">
    <name type="scientific">Colletotrichum orchidophilum</name>
    <dbReference type="NCBI Taxonomy" id="1209926"/>
    <lineage>
        <taxon>Eukaryota</taxon>
        <taxon>Fungi</taxon>
        <taxon>Dikarya</taxon>
        <taxon>Ascomycota</taxon>
        <taxon>Pezizomycotina</taxon>
        <taxon>Sordariomycetes</taxon>
        <taxon>Hypocreomycetidae</taxon>
        <taxon>Glomerellales</taxon>
        <taxon>Glomerellaceae</taxon>
        <taxon>Colletotrichum</taxon>
    </lineage>
</organism>
<dbReference type="OrthoDB" id="5331891at2759"/>
<dbReference type="STRING" id="1209926.A0A1G4BJH8"/>
<dbReference type="Proteomes" id="UP000176998">
    <property type="component" value="Unassembled WGS sequence"/>
</dbReference>
<dbReference type="RefSeq" id="XP_022478733.1">
    <property type="nucleotide sequence ID" value="XM_022614731.1"/>
</dbReference>
<dbReference type="InterPro" id="IPR056002">
    <property type="entry name" value="DUF7580"/>
</dbReference>
<dbReference type="GeneID" id="34556241"/>
<feature type="domain" description="DUF7580" evidence="1">
    <location>
        <begin position="375"/>
        <end position="565"/>
    </location>
</feature>
<dbReference type="PANTHER" id="PTHR35186">
    <property type="entry name" value="ANK_REP_REGION DOMAIN-CONTAINING PROTEIN"/>
    <property type="match status" value="1"/>
</dbReference>
<evidence type="ECO:0000313" key="2">
    <source>
        <dbReference type="EMBL" id="OHF01591.1"/>
    </source>
</evidence>
<dbReference type="AlphaFoldDB" id="A0A1G4BJH8"/>
<evidence type="ECO:0000313" key="3">
    <source>
        <dbReference type="Proteomes" id="UP000176998"/>
    </source>
</evidence>
<dbReference type="EMBL" id="MJBS01000018">
    <property type="protein sequence ID" value="OHF01591.1"/>
    <property type="molecule type" value="Genomic_DNA"/>
</dbReference>
<protein>
    <recommendedName>
        <fullName evidence="1">DUF7580 domain-containing protein</fullName>
    </recommendedName>
</protein>
<gene>
    <name evidence="2" type="ORF">CORC01_03081</name>
</gene>